<dbReference type="Proteomes" id="UP001049518">
    <property type="component" value="Chromosome"/>
</dbReference>
<evidence type="ECO:0000256" key="6">
    <source>
        <dbReference type="ARBA" id="ARBA00023004"/>
    </source>
</evidence>
<dbReference type="PRINTS" id="PR00409">
    <property type="entry name" value="PHDIOXRDTASE"/>
</dbReference>
<keyword evidence="6" id="KW-0408">Iron</keyword>
<evidence type="ECO:0000256" key="7">
    <source>
        <dbReference type="ARBA" id="ARBA00023014"/>
    </source>
</evidence>
<evidence type="ECO:0000256" key="4">
    <source>
        <dbReference type="ARBA" id="ARBA00022723"/>
    </source>
</evidence>
<evidence type="ECO:0000259" key="9">
    <source>
        <dbReference type="PROSITE" id="PS51384"/>
    </source>
</evidence>
<dbReference type="SUPFAM" id="SSF54292">
    <property type="entry name" value="2Fe-2S ferredoxin-like"/>
    <property type="match status" value="1"/>
</dbReference>
<dbReference type="Gene3D" id="3.10.20.30">
    <property type="match status" value="1"/>
</dbReference>
<dbReference type="InterPro" id="IPR017938">
    <property type="entry name" value="Riboflavin_synthase-like_b-brl"/>
</dbReference>
<dbReference type="PROSITE" id="PS00197">
    <property type="entry name" value="2FE2S_FER_1"/>
    <property type="match status" value="1"/>
</dbReference>
<proteinExistence type="predicted"/>
<organism evidence="10 11">
    <name type="scientific">Actinomadura graeca</name>
    <dbReference type="NCBI Taxonomy" id="2750812"/>
    <lineage>
        <taxon>Bacteria</taxon>
        <taxon>Bacillati</taxon>
        <taxon>Actinomycetota</taxon>
        <taxon>Actinomycetes</taxon>
        <taxon>Streptosporangiales</taxon>
        <taxon>Thermomonosporaceae</taxon>
        <taxon>Actinomadura</taxon>
    </lineage>
</organism>
<reference evidence="10" key="1">
    <citation type="submission" date="2020-07" db="EMBL/GenBank/DDBJ databases">
        <authorList>
            <person name="Tarantini F.S."/>
            <person name="Hong K.W."/>
            <person name="Chan K.G."/>
        </authorList>
    </citation>
    <scope>NUCLEOTIDE SEQUENCE</scope>
    <source>
        <strain evidence="10">32-07</strain>
    </source>
</reference>
<name>A0ABX8QYF7_9ACTN</name>
<dbReference type="CDD" id="cd00207">
    <property type="entry name" value="fer2"/>
    <property type="match status" value="1"/>
</dbReference>
<dbReference type="Pfam" id="PF00111">
    <property type="entry name" value="Fer2"/>
    <property type="match status" value="1"/>
</dbReference>
<evidence type="ECO:0000256" key="5">
    <source>
        <dbReference type="ARBA" id="ARBA00023002"/>
    </source>
</evidence>
<accession>A0ABX8QYF7</accession>
<evidence type="ECO:0000256" key="3">
    <source>
        <dbReference type="ARBA" id="ARBA00022714"/>
    </source>
</evidence>
<sequence>MTDAGTGRVLVVTAREQAAEGIVALGLRDPAGADLPAWTPGAHIDLVLGDGLVRQYSLCGDPADRTAWRIAVQRARAGRGGSAFVHDGLHPGAMVVSRGPRNHFPLLPSPRYLFIAGGIGITPLLPMIAAVDAAGADWELAYGGRTATAMAFAATLRAAHGDRVALWPRDERGRLDVDGLLSDRRPDVLVYCCGPAPLLEAVEARCADRPAGTLHVERFTPRDAGEAEQAEPFDVELAASGLTLTVPPEKSILEVVEEAGVHVLTSCREGTCGTCETTVLAGTVDHRDSLLTPGERAAHDTMFVCVSRATGSKLVLDL</sequence>
<dbReference type="PANTHER" id="PTHR47354:SF1">
    <property type="entry name" value="CARNITINE MONOOXYGENASE REDUCTASE SUBUNIT"/>
    <property type="match status" value="1"/>
</dbReference>
<keyword evidence="2" id="KW-0285">Flavoprotein</keyword>
<protein>
    <submittedName>
        <fullName evidence="10">Oxidoreductase</fullName>
    </submittedName>
</protein>
<dbReference type="PANTHER" id="PTHR47354">
    <property type="entry name" value="NADH OXIDOREDUCTASE HCR"/>
    <property type="match status" value="1"/>
</dbReference>
<feature type="domain" description="FAD-binding FR-type" evidence="9">
    <location>
        <begin position="5"/>
        <end position="107"/>
    </location>
</feature>
<dbReference type="InterPro" id="IPR012675">
    <property type="entry name" value="Beta-grasp_dom_sf"/>
</dbReference>
<keyword evidence="11" id="KW-1185">Reference proteome</keyword>
<dbReference type="InterPro" id="IPR006058">
    <property type="entry name" value="2Fe2S_fd_BS"/>
</dbReference>
<dbReference type="CDD" id="cd06185">
    <property type="entry name" value="PDR_like"/>
    <property type="match status" value="1"/>
</dbReference>
<dbReference type="InterPro" id="IPR039261">
    <property type="entry name" value="FNR_nucleotide-bd"/>
</dbReference>
<dbReference type="PROSITE" id="PS51384">
    <property type="entry name" value="FAD_FR"/>
    <property type="match status" value="1"/>
</dbReference>
<dbReference type="Gene3D" id="3.40.50.80">
    <property type="entry name" value="Nucleotide-binding domain of ferredoxin-NADP reductase (FNR) module"/>
    <property type="match status" value="1"/>
</dbReference>
<feature type="domain" description="2Fe-2S ferredoxin-type" evidence="8">
    <location>
        <begin position="233"/>
        <end position="318"/>
    </location>
</feature>
<evidence type="ECO:0000259" key="8">
    <source>
        <dbReference type="PROSITE" id="PS51085"/>
    </source>
</evidence>
<dbReference type="InterPro" id="IPR001041">
    <property type="entry name" value="2Fe-2S_ferredoxin-type"/>
</dbReference>
<gene>
    <name evidence="10" type="ORF">AGRA3207_005086</name>
</gene>
<keyword evidence="3" id="KW-0001">2Fe-2S</keyword>
<dbReference type="RefSeq" id="WP_231329550.1">
    <property type="nucleotide sequence ID" value="NZ_CP059572.1"/>
</dbReference>
<dbReference type="Gene3D" id="2.40.30.10">
    <property type="entry name" value="Translation factors"/>
    <property type="match status" value="1"/>
</dbReference>
<dbReference type="PROSITE" id="PS51085">
    <property type="entry name" value="2FE2S_FER_2"/>
    <property type="match status" value="1"/>
</dbReference>
<dbReference type="InterPro" id="IPR036010">
    <property type="entry name" value="2Fe-2S_ferredoxin-like_sf"/>
</dbReference>
<dbReference type="SUPFAM" id="SSF52343">
    <property type="entry name" value="Ferredoxin reductase-like, C-terminal NADP-linked domain"/>
    <property type="match status" value="1"/>
</dbReference>
<keyword evidence="4" id="KW-0479">Metal-binding</keyword>
<dbReference type="InterPro" id="IPR050415">
    <property type="entry name" value="MRET"/>
</dbReference>
<dbReference type="EMBL" id="CP059572">
    <property type="protein sequence ID" value="QXJ23871.1"/>
    <property type="molecule type" value="Genomic_DNA"/>
</dbReference>
<evidence type="ECO:0000313" key="10">
    <source>
        <dbReference type="EMBL" id="QXJ23871.1"/>
    </source>
</evidence>
<comment type="cofactor">
    <cofactor evidence="1">
        <name>FAD</name>
        <dbReference type="ChEBI" id="CHEBI:57692"/>
    </cofactor>
</comment>
<evidence type="ECO:0000313" key="11">
    <source>
        <dbReference type="Proteomes" id="UP001049518"/>
    </source>
</evidence>
<keyword evidence="7" id="KW-0411">Iron-sulfur</keyword>
<keyword evidence="5" id="KW-0560">Oxidoreductase</keyword>
<dbReference type="SUPFAM" id="SSF63380">
    <property type="entry name" value="Riboflavin synthase domain-like"/>
    <property type="match status" value="1"/>
</dbReference>
<dbReference type="InterPro" id="IPR017927">
    <property type="entry name" value="FAD-bd_FR_type"/>
</dbReference>
<evidence type="ECO:0000256" key="2">
    <source>
        <dbReference type="ARBA" id="ARBA00022630"/>
    </source>
</evidence>
<evidence type="ECO:0000256" key="1">
    <source>
        <dbReference type="ARBA" id="ARBA00001974"/>
    </source>
</evidence>